<feature type="non-terminal residue" evidence="1">
    <location>
        <position position="1"/>
    </location>
</feature>
<comment type="caution">
    <text evidence="1">The sequence shown here is derived from an EMBL/GenBank/DDBJ whole genome shotgun (WGS) entry which is preliminary data.</text>
</comment>
<dbReference type="Proteomes" id="UP000814033">
    <property type="component" value="Unassembled WGS sequence"/>
</dbReference>
<dbReference type="EMBL" id="MU275921">
    <property type="protein sequence ID" value="KAI0046606.1"/>
    <property type="molecule type" value="Genomic_DNA"/>
</dbReference>
<name>A0ACB8RSL2_9AGAM</name>
<evidence type="ECO:0000313" key="1">
    <source>
        <dbReference type="EMBL" id="KAI0046606.1"/>
    </source>
</evidence>
<reference evidence="1" key="1">
    <citation type="submission" date="2021-02" db="EMBL/GenBank/DDBJ databases">
        <authorList>
            <consortium name="DOE Joint Genome Institute"/>
            <person name="Ahrendt S."/>
            <person name="Looney B.P."/>
            <person name="Miyauchi S."/>
            <person name="Morin E."/>
            <person name="Drula E."/>
            <person name="Courty P.E."/>
            <person name="Chicoki N."/>
            <person name="Fauchery L."/>
            <person name="Kohler A."/>
            <person name="Kuo A."/>
            <person name="Labutti K."/>
            <person name="Pangilinan J."/>
            <person name="Lipzen A."/>
            <person name="Riley R."/>
            <person name="Andreopoulos W."/>
            <person name="He G."/>
            <person name="Johnson J."/>
            <person name="Barry K.W."/>
            <person name="Grigoriev I.V."/>
            <person name="Nagy L."/>
            <person name="Hibbett D."/>
            <person name="Henrissat B."/>
            <person name="Matheny P.B."/>
            <person name="Labbe J."/>
            <person name="Martin F."/>
        </authorList>
    </citation>
    <scope>NUCLEOTIDE SEQUENCE</scope>
    <source>
        <strain evidence="1">FP105234-sp</strain>
    </source>
</reference>
<organism evidence="1 2">
    <name type="scientific">Auriscalpium vulgare</name>
    <dbReference type="NCBI Taxonomy" id="40419"/>
    <lineage>
        <taxon>Eukaryota</taxon>
        <taxon>Fungi</taxon>
        <taxon>Dikarya</taxon>
        <taxon>Basidiomycota</taxon>
        <taxon>Agaricomycotina</taxon>
        <taxon>Agaricomycetes</taxon>
        <taxon>Russulales</taxon>
        <taxon>Auriscalpiaceae</taxon>
        <taxon>Auriscalpium</taxon>
    </lineage>
</organism>
<accession>A0ACB8RSL2</accession>
<gene>
    <name evidence="1" type="ORF">FA95DRAFT_1559911</name>
</gene>
<reference evidence="1" key="2">
    <citation type="journal article" date="2022" name="New Phytol.">
        <title>Evolutionary transition to the ectomycorrhizal habit in the genomes of a hyperdiverse lineage of mushroom-forming fungi.</title>
        <authorList>
            <person name="Looney B."/>
            <person name="Miyauchi S."/>
            <person name="Morin E."/>
            <person name="Drula E."/>
            <person name="Courty P.E."/>
            <person name="Kohler A."/>
            <person name="Kuo A."/>
            <person name="LaButti K."/>
            <person name="Pangilinan J."/>
            <person name="Lipzen A."/>
            <person name="Riley R."/>
            <person name="Andreopoulos W."/>
            <person name="He G."/>
            <person name="Johnson J."/>
            <person name="Nolan M."/>
            <person name="Tritt A."/>
            <person name="Barry K.W."/>
            <person name="Grigoriev I.V."/>
            <person name="Nagy L.G."/>
            <person name="Hibbett D."/>
            <person name="Henrissat B."/>
            <person name="Matheny P.B."/>
            <person name="Labbe J."/>
            <person name="Martin F.M."/>
        </authorList>
    </citation>
    <scope>NUCLEOTIDE SEQUENCE</scope>
    <source>
        <strain evidence="1">FP105234-sp</strain>
    </source>
</reference>
<keyword evidence="2" id="KW-1185">Reference proteome</keyword>
<sequence length="155" mass="17039">HILVQGGTGTPTCASGAGCAAAAVCVRVGHSRPWGYRPAIAMRCAGTDVVVLVQASALQSGRSDAFSRYRRKRVWRSGPFISVIRMDQTGTYFWCGCMPCHQAPWYILSLPRCSIRTERVLSYRLKSAPVGIQHLCRRSCECAPFYQDVSRAANP</sequence>
<protein>
    <submittedName>
        <fullName evidence="1">Uncharacterized protein</fullName>
    </submittedName>
</protein>
<evidence type="ECO:0000313" key="2">
    <source>
        <dbReference type="Proteomes" id="UP000814033"/>
    </source>
</evidence>
<proteinExistence type="predicted"/>